<evidence type="ECO:0000313" key="2">
    <source>
        <dbReference type="Proteomes" id="UP001412239"/>
    </source>
</evidence>
<organism evidence="1 2">
    <name type="scientific">Tuber aestivum</name>
    <name type="common">summer truffle</name>
    <dbReference type="NCBI Taxonomy" id="59557"/>
    <lineage>
        <taxon>Eukaryota</taxon>
        <taxon>Fungi</taxon>
        <taxon>Dikarya</taxon>
        <taxon>Ascomycota</taxon>
        <taxon>Pezizomycotina</taxon>
        <taxon>Pezizomycetes</taxon>
        <taxon>Pezizales</taxon>
        <taxon>Tuberaceae</taxon>
        <taxon>Tuber</taxon>
    </lineage>
</organism>
<protein>
    <submittedName>
        <fullName evidence="1">Uncharacterized protein</fullName>
    </submittedName>
</protein>
<keyword evidence="2" id="KW-1185">Reference proteome</keyword>
<reference evidence="1" key="1">
    <citation type="submission" date="2015-10" db="EMBL/GenBank/DDBJ databases">
        <authorList>
            <person name="Regsiter A."/>
            <person name="william w."/>
        </authorList>
    </citation>
    <scope>NUCLEOTIDE SEQUENCE</scope>
    <source>
        <strain evidence="1">Montdore</strain>
    </source>
</reference>
<proteinExistence type="predicted"/>
<dbReference type="AlphaFoldDB" id="A0A292PRK4"/>
<accession>A0A292PRK4</accession>
<dbReference type="Proteomes" id="UP001412239">
    <property type="component" value="Unassembled WGS sequence"/>
</dbReference>
<dbReference type="EMBL" id="LN891086">
    <property type="protein sequence ID" value="CUS09335.1"/>
    <property type="molecule type" value="Genomic_DNA"/>
</dbReference>
<gene>
    <name evidence="1" type="ORF">GSTUAT00006574001</name>
</gene>
<sequence length="281" mass="33152">MLRSFQLIAHPFARPYTIGFNYCRNGDKEPLVSLEYHKSAIAEHESLSSKRLEAQDQIYMSSHKSTMDSIRSSHDKKMKDMQDSFEKALQADKDHYRKFLEPDRKVLQERENEYNDMNWRCEDLKVCSSLPLTCMLPLILLQKKTLEILSEKMWLERNFNIRGALERIVYQYKHPKDIWSSKGIQQVLNEIAKTKAFDAVLQKEVQTHRLVRERVMDCVHNIYHEVSKHAHGNDGMILVRAIDFTRNERAALVAFLRLQSTWKNPLSWQEIELSDEGKERV</sequence>
<name>A0A292PRK4_9PEZI</name>
<evidence type="ECO:0000313" key="1">
    <source>
        <dbReference type="EMBL" id="CUS09335.1"/>
    </source>
</evidence>